<protein>
    <submittedName>
        <fullName evidence="2">Uncharacterized protein</fullName>
    </submittedName>
</protein>
<sequence length="260" mass="30111">MLAIISALFIAPYVAMFFRAGRYLSFAETPIDMWLNLSVFPLWYLAHWKQWSWPLAGLMATVFGAQTAVLLLYFYQLHTVSLIIVPIAILGILAIARLPTRMDWMVTFPILFWAHWCGLWDMSFDTEDAYLEPWDSVEISISEGYLRLRPHGVIPYDYPFQSFDGLIDLSQCNLSRRYPERSDNLTGECTVAGFNVELWIPKKSIVITYDQLPRFQQIVYGDCHKNECLSHSSNSIGCYSKQDLRYIPLNEIEFTCDTGW</sequence>
<evidence type="ECO:0000313" key="3">
    <source>
        <dbReference type="Proteomes" id="UP001620597"/>
    </source>
</evidence>
<evidence type="ECO:0000256" key="1">
    <source>
        <dbReference type="SAM" id="Phobius"/>
    </source>
</evidence>
<dbReference type="Proteomes" id="UP001620597">
    <property type="component" value="Unassembled WGS sequence"/>
</dbReference>
<evidence type="ECO:0000313" key="2">
    <source>
        <dbReference type="EMBL" id="MFK4754831.1"/>
    </source>
</evidence>
<proteinExistence type="predicted"/>
<feature type="transmembrane region" description="Helical" evidence="1">
    <location>
        <begin position="51"/>
        <end position="73"/>
    </location>
</feature>
<dbReference type="RefSeq" id="WP_416207605.1">
    <property type="nucleotide sequence ID" value="NZ_JBBKTX010000056.1"/>
</dbReference>
<keyword evidence="3" id="KW-1185">Reference proteome</keyword>
<comment type="caution">
    <text evidence="2">The sequence shown here is derived from an EMBL/GenBank/DDBJ whole genome shotgun (WGS) entry which is preliminary data.</text>
</comment>
<dbReference type="EMBL" id="JBBKTX010000056">
    <property type="protein sequence ID" value="MFK4754831.1"/>
    <property type="molecule type" value="Genomic_DNA"/>
</dbReference>
<reference evidence="2 3" key="1">
    <citation type="submission" date="2024-03" db="EMBL/GenBank/DDBJ databases">
        <title>High-quality draft genome sequence of Oceanobacter sp. wDCs-4.</title>
        <authorList>
            <person name="Dong C."/>
        </authorList>
    </citation>
    <scope>NUCLEOTIDE SEQUENCE [LARGE SCALE GENOMIC DNA]</scope>
    <source>
        <strain evidence="3">wDCs-4</strain>
    </source>
</reference>
<organism evidence="2 3">
    <name type="scientific">Oceanobacter antarcticus</name>
    <dbReference type="NCBI Taxonomy" id="3133425"/>
    <lineage>
        <taxon>Bacteria</taxon>
        <taxon>Pseudomonadati</taxon>
        <taxon>Pseudomonadota</taxon>
        <taxon>Gammaproteobacteria</taxon>
        <taxon>Oceanospirillales</taxon>
        <taxon>Oceanospirillaceae</taxon>
        <taxon>Oceanobacter</taxon>
    </lineage>
</organism>
<name>A0ABW8NPL8_9GAMM</name>
<accession>A0ABW8NPL8</accession>
<gene>
    <name evidence="2" type="ORF">WG929_20755</name>
</gene>
<keyword evidence="1" id="KW-1133">Transmembrane helix</keyword>
<keyword evidence="1" id="KW-0812">Transmembrane</keyword>
<feature type="transmembrane region" description="Helical" evidence="1">
    <location>
        <begin position="80"/>
        <end position="98"/>
    </location>
</feature>
<keyword evidence="1" id="KW-0472">Membrane</keyword>